<keyword evidence="2" id="KW-1185">Reference proteome</keyword>
<reference evidence="1 2" key="1">
    <citation type="journal article" date="2020" name="Microorganisms">
        <title>Description of Three Novel Members in the Family Geobacteraceae, Oryzomonas japonicum gen. nov., sp. nov., Oryzomonas sagensis sp. nov., and Oryzomonas ruber sp. nov.</title>
        <authorList>
            <person name="Xu Z."/>
            <person name="Masuda Y."/>
            <person name="Hayakawa C."/>
            <person name="Ushijima N."/>
            <person name="Kawano K."/>
            <person name="Shiratori Y."/>
            <person name="Senoo K."/>
            <person name="Itoh H."/>
        </authorList>
    </citation>
    <scope>NUCLEOTIDE SEQUENCE [LARGE SCALE GENOMIC DNA]</scope>
    <source>
        <strain evidence="1 2">Red100</strain>
    </source>
</reference>
<gene>
    <name evidence="1" type="ORF">F6V30_05295</name>
</gene>
<protein>
    <submittedName>
        <fullName evidence="1">NurA domain-containing protein</fullName>
    </submittedName>
</protein>
<dbReference type="RefSeq" id="WP_151155614.1">
    <property type="nucleotide sequence ID" value="NZ_VZRA01000001.1"/>
</dbReference>
<dbReference type="EMBL" id="VZRA01000001">
    <property type="protein sequence ID" value="KAB0671991.1"/>
    <property type="molecule type" value="Genomic_DNA"/>
</dbReference>
<dbReference type="Proteomes" id="UP000798046">
    <property type="component" value="Unassembled WGS sequence"/>
</dbReference>
<sequence>MSYSAGRRPYEAASKASHHHIINDSAVQSLMGRIYMPRRDDAINPLDICCDYLPPQTNPVEAVIAVDGGYTEVVVEQKYPSRLIHFLQFGALMFKTDDLRTLERAPFIAPEDMSKLKNIQRLKLALPTKGIRLDEEITLKGSILKTIYEFFRDNNLAEAQSLLDTLAWFIFRRYKGGQRQDEDKKWVLATNPLSPTGERVTLIESQMDSDYTFPCPETGGRIFLTDVFRLHEVIDEETGAGGILGYLVNAIEHLIIVHLVRNLLLRQPDVLQKVFFIKDGPTGLFGQTARLHEPMRDLVTWLLDSHNIYLAGFEKSGAFVEHAQAIQQIIPSGKVIILTDDYIYRHILPGNPDPTDPPYASTSNYGHKVIFKTPAGQMHVVSIPVKELKKQPSVNDIPNLQAILANVELLHCDMYDSALFPVALVNKLVSLSAYPSQRILQKFATSSIG</sequence>
<name>A0ABQ6TSH6_9BACT</name>
<proteinExistence type="predicted"/>
<accession>A0ABQ6TSH6</accession>
<evidence type="ECO:0000313" key="1">
    <source>
        <dbReference type="EMBL" id="KAB0671991.1"/>
    </source>
</evidence>
<organism evidence="1 2">
    <name type="scientific">Oryzomonas sagensis</name>
    <dbReference type="NCBI Taxonomy" id="2603857"/>
    <lineage>
        <taxon>Bacteria</taxon>
        <taxon>Pseudomonadati</taxon>
        <taxon>Thermodesulfobacteriota</taxon>
        <taxon>Desulfuromonadia</taxon>
        <taxon>Geobacterales</taxon>
        <taxon>Geobacteraceae</taxon>
        <taxon>Oryzomonas</taxon>
    </lineage>
</organism>
<comment type="caution">
    <text evidence="1">The sequence shown here is derived from an EMBL/GenBank/DDBJ whole genome shotgun (WGS) entry which is preliminary data.</text>
</comment>
<evidence type="ECO:0000313" key="2">
    <source>
        <dbReference type="Proteomes" id="UP000798046"/>
    </source>
</evidence>